<sequence>MSLSNQQTSKASVKLYIQVILICAFTGLNALTHFMKQVIGTPDWVFIASQVGWMTGLNALTHFMKQVIGTPDWVFIASQVGWMTGKLFIL</sequence>
<dbReference type="Proteomes" id="UP000095286">
    <property type="component" value="Unplaced"/>
</dbReference>
<reference evidence="2" key="1">
    <citation type="submission" date="2016-11" db="UniProtKB">
        <authorList>
            <consortium name="WormBaseParasite"/>
        </authorList>
    </citation>
    <scope>IDENTIFICATION</scope>
    <source>
        <strain evidence="2">KR3021</strain>
    </source>
</reference>
<organism evidence="1 2">
    <name type="scientific">Rhabditophanes sp. KR3021</name>
    <dbReference type="NCBI Taxonomy" id="114890"/>
    <lineage>
        <taxon>Eukaryota</taxon>
        <taxon>Metazoa</taxon>
        <taxon>Ecdysozoa</taxon>
        <taxon>Nematoda</taxon>
        <taxon>Chromadorea</taxon>
        <taxon>Rhabditida</taxon>
        <taxon>Tylenchina</taxon>
        <taxon>Panagrolaimomorpha</taxon>
        <taxon>Strongyloidoidea</taxon>
        <taxon>Alloionematidae</taxon>
        <taxon>Rhabditophanes</taxon>
    </lineage>
</organism>
<protein>
    <submittedName>
        <fullName evidence="2">DUF1097 domain-containing protein</fullName>
    </submittedName>
</protein>
<accession>A0AC35TU14</accession>
<name>A0AC35TU14_9BILA</name>
<dbReference type="WBParaSite" id="RSKR_0000448450.1">
    <property type="protein sequence ID" value="RSKR_0000448450.1"/>
    <property type="gene ID" value="RSKR_0000448450"/>
</dbReference>
<evidence type="ECO:0000313" key="1">
    <source>
        <dbReference type="Proteomes" id="UP000095286"/>
    </source>
</evidence>
<evidence type="ECO:0000313" key="2">
    <source>
        <dbReference type="WBParaSite" id="RSKR_0000448450.1"/>
    </source>
</evidence>
<proteinExistence type="predicted"/>